<evidence type="ECO:0000313" key="2">
    <source>
        <dbReference type="Proteomes" id="UP001549119"/>
    </source>
</evidence>
<evidence type="ECO:0008006" key="3">
    <source>
        <dbReference type="Google" id="ProtNLM"/>
    </source>
</evidence>
<dbReference type="RefSeq" id="WP_354405260.1">
    <property type="nucleotide sequence ID" value="NZ_JBEPNW010000008.1"/>
</dbReference>
<reference evidence="1 2" key="1">
    <citation type="submission" date="2024-06" db="EMBL/GenBank/DDBJ databases">
        <title>Genomics of switchgrass bacterial isolates.</title>
        <authorList>
            <person name="Shade A."/>
        </authorList>
    </citation>
    <scope>NUCLEOTIDE SEQUENCE [LARGE SCALE GENOMIC DNA]</scope>
    <source>
        <strain evidence="1 2">PvP084</strain>
    </source>
</reference>
<sequence length="114" mass="12275">MPIAARELTSIFQILAYRKGDGGTPHPQNASTGALTVDYSADGGQTWTVLRGVVNSFSYLYSVSAGGSFQFMTPTVLVFSWEPKQIGNLILRVTDSNGEPNVGDVYLSVTELAR</sequence>
<dbReference type="EMBL" id="JBEPNW010000008">
    <property type="protein sequence ID" value="MET3870095.1"/>
    <property type="molecule type" value="Genomic_DNA"/>
</dbReference>
<comment type="caution">
    <text evidence="1">The sequence shown here is derived from an EMBL/GenBank/DDBJ whole genome shotgun (WGS) entry which is preliminary data.</text>
</comment>
<organism evidence="1 2">
    <name type="scientific">Methylobacterium radiotolerans</name>
    <dbReference type="NCBI Taxonomy" id="31998"/>
    <lineage>
        <taxon>Bacteria</taxon>
        <taxon>Pseudomonadati</taxon>
        <taxon>Pseudomonadota</taxon>
        <taxon>Alphaproteobacteria</taxon>
        <taxon>Hyphomicrobiales</taxon>
        <taxon>Methylobacteriaceae</taxon>
        <taxon>Methylobacterium</taxon>
    </lineage>
</organism>
<gene>
    <name evidence="1" type="ORF">ABIC20_007480</name>
</gene>
<protein>
    <recommendedName>
        <fullName evidence="3">Exo-alpha-sialidase</fullName>
    </recommendedName>
</protein>
<keyword evidence="2" id="KW-1185">Reference proteome</keyword>
<evidence type="ECO:0000313" key="1">
    <source>
        <dbReference type="EMBL" id="MET3870095.1"/>
    </source>
</evidence>
<dbReference type="SUPFAM" id="SSF110296">
    <property type="entry name" value="Oligoxyloglucan reducing end-specific cellobiohydrolase"/>
    <property type="match status" value="1"/>
</dbReference>
<name>A0ABV2NUC3_9HYPH</name>
<proteinExistence type="predicted"/>
<accession>A0ABV2NUC3</accession>
<dbReference type="Proteomes" id="UP001549119">
    <property type="component" value="Unassembled WGS sequence"/>
</dbReference>